<sequence length="78" mass="9042">MLILTRRPGESLYLGDDIRITVLSLQGKQVKIGISLPPDMVVYREEVYRRVMEENRMALETSNEDLLVAAQLWHDVQK</sequence>
<evidence type="ECO:0000313" key="6">
    <source>
        <dbReference type="Proteomes" id="UP000824225"/>
    </source>
</evidence>
<evidence type="ECO:0000313" key="5">
    <source>
        <dbReference type="EMBL" id="HJA07947.1"/>
    </source>
</evidence>
<reference evidence="5" key="2">
    <citation type="submission" date="2021-04" db="EMBL/GenBank/DDBJ databases">
        <authorList>
            <person name="Gilroy R."/>
        </authorList>
    </citation>
    <scope>NUCLEOTIDE SEQUENCE</scope>
    <source>
        <strain evidence="5">CHK186-16707</strain>
    </source>
</reference>
<keyword evidence="1 4" id="KW-0963">Cytoplasm</keyword>
<accession>A0A9D2HCJ9</accession>
<comment type="caution">
    <text evidence="5">The sequence shown here is derived from an EMBL/GenBank/DDBJ whole genome shotgun (WGS) entry which is preliminary data.</text>
</comment>
<gene>
    <name evidence="4 5" type="primary">csrA</name>
    <name evidence="5" type="ORF">H9962_01975</name>
</gene>
<keyword evidence="4" id="KW-0678">Repressor</keyword>
<dbReference type="NCBIfam" id="TIGR00202">
    <property type="entry name" value="csrA"/>
    <property type="match status" value="1"/>
</dbReference>
<evidence type="ECO:0000256" key="1">
    <source>
        <dbReference type="ARBA" id="ARBA00022490"/>
    </source>
</evidence>
<dbReference type="GO" id="GO:0044781">
    <property type="term" value="P:bacterial-type flagellum organization"/>
    <property type="evidence" value="ECO:0007669"/>
    <property type="project" value="UniProtKB-KW"/>
</dbReference>
<reference evidence="5" key="1">
    <citation type="journal article" date="2021" name="PeerJ">
        <title>Extensive microbial diversity within the chicken gut microbiome revealed by metagenomics and culture.</title>
        <authorList>
            <person name="Gilroy R."/>
            <person name="Ravi A."/>
            <person name="Getino M."/>
            <person name="Pursley I."/>
            <person name="Horton D.L."/>
            <person name="Alikhan N.F."/>
            <person name="Baker D."/>
            <person name="Gharbi K."/>
            <person name="Hall N."/>
            <person name="Watson M."/>
            <person name="Adriaenssens E.M."/>
            <person name="Foster-Nyarko E."/>
            <person name="Jarju S."/>
            <person name="Secka A."/>
            <person name="Antonio M."/>
            <person name="Oren A."/>
            <person name="Chaudhuri R.R."/>
            <person name="La Ragione R."/>
            <person name="Hildebrand F."/>
            <person name="Pallen M.J."/>
        </authorList>
    </citation>
    <scope>NUCLEOTIDE SEQUENCE</scope>
    <source>
        <strain evidence="5">CHK186-16707</strain>
    </source>
</reference>
<dbReference type="Gene3D" id="2.60.40.4380">
    <property type="entry name" value="Translational regulator CsrA"/>
    <property type="match status" value="1"/>
</dbReference>
<dbReference type="Pfam" id="PF02599">
    <property type="entry name" value="CsrA"/>
    <property type="match status" value="1"/>
</dbReference>
<name>A0A9D2HCJ9_9BACT</name>
<evidence type="ECO:0000256" key="4">
    <source>
        <dbReference type="HAMAP-Rule" id="MF_00167"/>
    </source>
</evidence>
<dbReference type="NCBIfam" id="NF002469">
    <property type="entry name" value="PRK01712.1"/>
    <property type="match status" value="1"/>
</dbReference>
<keyword evidence="3 4" id="KW-0694">RNA-binding</keyword>
<comment type="subcellular location">
    <subcellularLocation>
        <location evidence="4">Cytoplasm</location>
    </subcellularLocation>
</comment>
<comment type="similarity">
    <text evidence="4">Belongs to the CsrA/RsmA family.</text>
</comment>
<dbReference type="GO" id="GO:0048027">
    <property type="term" value="F:mRNA 5'-UTR binding"/>
    <property type="evidence" value="ECO:0007669"/>
    <property type="project" value="UniProtKB-UniRule"/>
</dbReference>
<dbReference type="SUPFAM" id="SSF117130">
    <property type="entry name" value="CsrA-like"/>
    <property type="match status" value="1"/>
</dbReference>
<dbReference type="InterPro" id="IPR036107">
    <property type="entry name" value="CsrA_sf"/>
</dbReference>
<dbReference type="PANTHER" id="PTHR34984">
    <property type="entry name" value="CARBON STORAGE REGULATOR"/>
    <property type="match status" value="1"/>
</dbReference>
<comment type="function">
    <text evidence="4">A translational regulator that binds mRNA to regulate translation initiation and/or mRNA stability. Usually binds in the 5'-UTR at or near the Shine-Dalgarno sequence preventing ribosome-binding, thus repressing translation. Its main target seems to be the major flagellin gene, while its function is anatagonized by FliW.</text>
</comment>
<keyword evidence="2 4" id="KW-0810">Translation regulation</keyword>
<keyword evidence="4" id="KW-1005">Bacterial flagellum biogenesis</keyword>
<dbReference type="InterPro" id="IPR003751">
    <property type="entry name" value="CsrA"/>
</dbReference>
<evidence type="ECO:0000256" key="2">
    <source>
        <dbReference type="ARBA" id="ARBA00022845"/>
    </source>
</evidence>
<dbReference type="GO" id="GO:0006402">
    <property type="term" value="P:mRNA catabolic process"/>
    <property type="evidence" value="ECO:0007669"/>
    <property type="project" value="InterPro"/>
</dbReference>
<evidence type="ECO:0000256" key="3">
    <source>
        <dbReference type="ARBA" id="ARBA00022884"/>
    </source>
</evidence>
<dbReference type="PANTHER" id="PTHR34984:SF1">
    <property type="entry name" value="CARBON STORAGE REGULATOR"/>
    <property type="match status" value="1"/>
</dbReference>
<dbReference type="HAMAP" id="MF_00167">
    <property type="entry name" value="CsrA"/>
    <property type="match status" value="1"/>
</dbReference>
<dbReference type="Proteomes" id="UP000824225">
    <property type="component" value="Unassembled WGS sequence"/>
</dbReference>
<organism evidence="5 6">
    <name type="scientific">Candidatus Mailhella merdigallinarum</name>
    <dbReference type="NCBI Taxonomy" id="2838658"/>
    <lineage>
        <taxon>Bacteria</taxon>
        <taxon>Pseudomonadati</taxon>
        <taxon>Thermodesulfobacteriota</taxon>
        <taxon>Desulfovibrionia</taxon>
        <taxon>Desulfovibrionales</taxon>
        <taxon>Desulfovibrionaceae</taxon>
        <taxon>Mailhella</taxon>
    </lineage>
</organism>
<dbReference type="GO" id="GO:0045947">
    <property type="term" value="P:negative regulation of translational initiation"/>
    <property type="evidence" value="ECO:0007669"/>
    <property type="project" value="UniProtKB-UniRule"/>
</dbReference>
<protein>
    <recommendedName>
        <fullName evidence="4">Translational regulator CsrA</fullName>
    </recommendedName>
</protein>
<dbReference type="AlphaFoldDB" id="A0A9D2HCJ9"/>
<proteinExistence type="inferred from homology"/>
<dbReference type="GO" id="GO:0006109">
    <property type="term" value="P:regulation of carbohydrate metabolic process"/>
    <property type="evidence" value="ECO:0007669"/>
    <property type="project" value="InterPro"/>
</dbReference>
<dbReference type="GO" id="GO:0005829">
    <property type="term" value="C:cytosol"/>
    <property type="evidence" value="ECO:0007669"/>
    <property type="project" value="TreeGrafter"/>
</dbReference>
<dbReference type="GO" id="GO:1902208">
    <property type="term" value="P:regulation of bacterial-type flagellum assembly"/>
    <property type="evidence" value="ECO:0007669"/>
    <property type="project" value="UniProtKB-UniRule"/>
</dbReference>
<comment type="subunit">
    <text evidence="4">Homodimer; the beta-strands of each monomer intercalate to form a hydrophobic core, while the alpha-helices form wings that extend away from the core.</text>
</comment>
<dbReference type="EMBL" id="DXAN01000003">
    <property type="protein sequence ID" value="HJA07947.1"/>
    <property type="molecule type" value="Genomic_DNA"/>
</dbReference>